<dbReference type="GeneID" id="83064362"/>
<dbReference type="InterPro" id="IPR050266">
    <property type="entry name" value="AB_hydrolase_sf"/>
</dbReference>
<dbReference type="Pfam" id="PF12697">
    <property type="entry name" value="Abhydrolase_6"/>
    <property type="match status" value="1"/>
</dbReference>
<protein>
    <submittedName>
        <fullName evidence="2">Alpha/beta fold family hydrolase</fullName>
    </submittedName>
</protein>
<dbReference type="InterPro" id="IPR029058">
    <property type="entry name" value="AB_hydrolase_fold"/>
</dbReference>
<evidence type="ECO:0000259" key="1">
    <source>
        <dbReference type="Pfam" id="PF12697"/>
    </source>
</evidence>
<dbReference type="Gene3D" id="3.40.50.1820">
    <property type="entry name" value="alpha/beta hydrolase"/>
    <property type="match status" value="1"/>
</dbReference>
<dbReference type="PANTHER" id="PTHR43798">
    <property type="entry name" value="MONOACYLGLYCEROL LIPASE"/>
    <property type="match status" value="1"/>
</dbReference>
<dbReference type="Proteomes" id="UP000218824">
    <property type="component" value="Chromosome"/>
</dbReference>
<sequence>MSDASVRIDVADGLALHARLWGGRSPQFLLVHGFSHGGFVWRALAAAMPEYSMAALDLRGHGDSSHDPQRRYSIHDHVDDLVAAARALDLRDYVLVGHSLGASVAALAAQRLPRPPRALVLVDGGPGLSPQASAHIREEFLRLKFRYRSPDEYLQRLSTSMPLASASLLEAMAVDSLQPLRADEYRLKSDRALGYQVHAPSIEDELWQALGRQPAPLLLIRGAVSALCNKRWCDEFAARVPQATIETVARAGHAVMLDNPARFGELLRQYAAQWLAARPVPTLHADPVS</sequence>
<organism evidence="2 3">
    <name type="scientific">Lysobacter enzymogenes</name>
    <dbReference type="NCBI Taxonomy" id="69"/>
    <lineage>
        <taxon>Bacteria</taxon>
        <taxon>Pseudomonadati</taxon>
        <taxon>Pseudomonadota</taxon>
        <taxon>Gammaproteobacteria</taxon>
        <taxon>Lysobacterales</taxon>
        <taxon>Lysobacteraceae</taxon>
        <taxon>Lysobacter</taxon>
    </lineage>
</organism>
<keyword evidence="2" id="KW-0378">Hydrolase</keyword>
<feature type="domain" description="AB hydrolase-1" evidence="1">
    <location>
        <begin position="28"/>
        <end position="263"/>
    </location>
</feature>
<gene>
    <name evidence="2" type="ORF">LEN_2513</name>
</gene>
<dbReference type="InterPro" id="IPR000073">
    <property type="entry name" value="AB_hydrolase_1"/>
</dbReference>
<dbReference type="SUPFAM" id="SSF53474">
    <property type="entry name" value="alpha/beta-Hydrolases"/>
    <property type="match status" value="1"/>
</dbReference>
<evidence type="ECO:0000313" key="2">
    <source>
        <dbReference type="EMBL" id="BAV98000.1"/>
    </source>
</evidence>
<reference evidence="2 3" key="1">
    <citation type="journal article" date="2017" name="DNA Res.">
        <title>Complete genome sequence and expression profile of the commercial lytic enzyme producer Lysobacter enzymogenes M497-1.</title>
        <authorList>
            <person name="Takami H."/>
            <person name="Toyoda A."/>
            <person name="Uchiyama I."/>
            <person name="Itoh T."/>
            <person name="Takaki Y."/>
            <person name="Arai W."/>
            <person name="Nishi S."/>
            <person name="Kawai M."/>
            <person name="Shinya K."/>
            <person name="Ikeda H."/>
        </authorList>
    </citation>
    <scope>NUCLEOTIDE SEQUENCE [LARGE SCALE GENOMIC DNA]</scope>
    <source>
        <strain evidence="2 3">M497-1</strain>
    </source>
</reference>
<proteinExistence type="predicted"/>
<accession>A0AAU9ARW0</accession>
<evidence type="ECO:0000313" key="3">
    <source>
        <dbReference type="Proteomes" id="UP000218824"/>
    </source>
</evidence>
<dbReference type="KEGG" id="lem:LEN_2513"/>
<dbReference type="GO" id="GO:0016787">
    <property type="term" value="F:hydrolase activity"/>
    <property type="evidence" value="ECO:0007669"/>
    <property type="project" value="UniProtKB-KW"/>
</dbReference>
<dbReference type="EMBL" id="AP014940">
    <property type="protein sequence ID" value="BAV98000.1"/>
    <property type="molecule type" value="Genomic_DNA"/>
</dbReference>
<dbReference type="RefSeq" id="WP_096378376.1">
    <property type="nucleotide sequence ID" value="NZ_AP014940.1"/>
</dbReference>
<name>A0AAU9ARW0_LYSEN</name>
<dbReference type="AlphaFoldDB" id="A0AAU9ARW0"/>